<feature type="compositionally biased region" description="Low complexity" evidence="1">
    <location>
        <begin position="532"/>
        <end position="541"/>
    </location>
</feature>
<feature type="compositionally biased region" description="Basic and acidic residues" evidence="1">
    <location>
        <begin position="542"/>
        <end position="554"/>
    </location>
</feature>
<dbReference type="RefSeq" id="WP_166031984.1">
    <property type="nucleotide sequence ID" value="NZ_CP048877.1"/>
</dbReference>
<keyword evidence="3" id="KW-1185">Reference proteome</keyword>
<dbReference type="AlphaFoldDB" id="A0A6G7PW36"/>
<gene>
    <name evidence="2" type="ORF">G4V39_05555</name>
</gene>
<accession>A0A6G7PW36</accession>
<dbReference type="KEGG" id="tav:G4V39_05555"/>
<organism evidence="2 3">
    <name type="scientific">Thermosulfuriphilus ammonigenes</name>
    <dbReference type="NCBI Taxonomy" id="1936021"/>
    <lineage>
        <taxon>Bacteria</taxon>
        <taxon>Pseudomonadati</taxon>
        <taxon>Thermodesulfobacteriota</taxon>
        <taxon>Thermodesulfobacteria</taxon>
        <taxon>Thermodesulfobacteriales</taxon>
        <taxon>Thermodesulfobacteriaceae</taxon>
        <taxon>Thermosulfuriphilus</taxon>
    </lineage>
</organism>
<protein>
    <submittedName>
        <fullName evidence="2">Uncharacterized protein</fullName>
    </submittedName>
</protein>
<feature type="compositionally biased region" description="Basic residues" evidence="1">
    <location>
        <begin position="594"/>
        <end position="603"/>
    </location>
</feature>
<sequence>MNGKRILPLWLVIFCLWGGGSFAQEIFLDGVQKCGRLKCYPAMDDPQSFYYLPGQARLAERDGRPEFSFVKYARLREAETAGTKTTEGGGLLHFLATYGVDEETLQEAEADLRERVPGAKIVGPVIFRRGTFALVTAFKEENKAWVRAVALGKAPLMEGQKTAVSLALTRQGAEVLWQDFQMATPDISLIFELEFAGYRKPYEAEVIVDWSKVFQNHRVQAGMRYAWFGADIDLLFQELRRTGAIKIIVKGEHAPSDKLLASVQNKLLEIMFEPIDAQNLMQQAIKEDSFSNLNQALEFLTKTKKIDQTSLWWPTRLADWWNWRALWNWCPSAEAGIFSGLDSYFFKVVKAIDRSTAQLLNQVATAQQAVNTVFDPQTYLPEYGNLCPNLTSVCGQVVTDSNLTRACGLLEPDCEKKVRRNVRKIKKDISGCLSRFARCSKSQEECHSRFQACIDRKKENWKKDIQRLKNWYLLRVRCVNTTSDYCQKKFARCMDSSSSQRRCLKRLLACSCGIGKKSKKSSKKEVQSGKPKTSSTNSQSSQKREKTSGGKGSDKAPSGATNQPQKQQATSETPKSTSSIQSKKHAKKEEQTKKKPTKDKKKPAKEAKKGKPTSNFSLVAAYRMRHIRESGYFYYSLKRYRMESQVTHITLNIGDLYQRYGHDNQVFREILIDDPVFKQRNILVTIDGQDSRDFGAYVNAVTVQLRKHHQSGEISTDEVIITPELFDQQGNAFFLRYGWKGDRNRQAWLRYEYRVVWELKGGFKLDQGWQESDTAVLNVVSPFRYLPVTIEGDKDRLDSYRVRHAVVTFLTHLGSRTIRTEVTLKNSGPATGAMVRVPVPREGAAPEVLITWHLEGGSEVSRGPFPLKGAILYWDELP</sequence>
<feature type="compositionally biased region" description="Polar residues" evidence="1">
    <location>
        <begin position="559"/>
        <end position="581"/>
    </location>
</feature>
<evidence type="ECO:0000256" key="1">
    <source>
        <dbReference type="SAM" id="MobiDB-lite"/>
    </source>
</evidence>
<name>A0A6G7PW36_9BACT</name>
<feature type="region of interest" description="Disordered" evidence="1">
    <location>
        <begin position="521"/>
        <end position="612"/>
    </location>
</feature>
<evidence type="ECO:0000313" key="3">
    <source>
        <dbReference type="Proteomes" id="UP000502179"/>
    </source>
</evidence>
<evidence type="ECO:0000313" key="2">
    <source>
        <dbReference type="EMBL" id="QIJ71766.1"/>
    </source>
</evidence>
<dbReference type="Proteomes" id="UP000502179">
    <property type="component" value="Chromosome"/>
</dbReference>
<reference evidence="2 3" key="1">
    <citation type="submission" date="2020-02" db="EMBL/GenBank/DDBJ databases">
        <title>Genome analysis of Thermosulfuriphilus ammonigenes ST65T, an anaerobic thermophilic chemolithoautotrophic bacterium isolated from a deep-sea hydrothermal vent.</title>
        <authorList>
            <person name="Slobodkina G."/>
            <person name="Allioux M."/>
            <person name="Merkel A."/>
            <person name="Alain K."/>
            <person name="Jebbar M."/>
            <person name="Slobodkin A."/>
        </authorList>
    </citation>
    <scope>NUCLEOTIDE SEQUENCE [LARGE SCALE GENOMIC DNA]</scope>
    <source>
        <strain evidence="2 3">ST65</strain>
    </source>
</reference>
<dbReference type="EMBL" id="CP048877">
    <property type="protein sequence ID" value="QIJ71766.1"/>
    <property type="molecule type" value="Genomic_DNA"/>
</dbReference>
<proteinExistence type="predicted"/>